<proteinExistence type="predicted"/>
<organism evidence="1 2">
    <name type="scientific">Manihot esculenta</name>
    <name type="common">Cassava</name>
    <name type="synonym">Jatropha manihot</name>
    <dbReference type="NCBI Taxonomy" id="3983"/>
    <lineage>
        <taxon>Eukaryota</taxon>
        <taxon>Viridiplantae</taxon>
        <taxon>Streptophyta</taxon>
        <taxon>Embryophyta</taxon>
        <taxon>Tracheophyta</taxon>
        <taxon>Spermatophyta</taxon>
        <taxon>Magnoliopsida</taxon>
        <taxon>eudicotyledons</taxon>
        <taxon>Gunneridae</taxon>
        <taxon>Pentapetalae</taxon>
        <taxon>rosids</taxon>
        <taxon>fabids</taxon>
        <taxon>Malpighiales</taxon>
        <taxon>Euphorbiaceae</taxon>
        <taxon>Crotonoideae</taxon>
        <taxon>Manihoteae</taxon>
        <taxon>Manihot</taxon>
    </lineage>
</organism>
<accession>A0ACB7HSP9</accession>
<comment type="caution">
    <text evidence="1">The sequence shown here is derived from an EMBL/GenBank/DDBJ whole genome shotgun (WGS) entry which is preliminary data.</text>
</comment>
<keyword evidence="2" id="KW-1185">Reference proteome</keyword>
<protein>
    <submittedName>
        <fullName evidence="1">Uncharacterized protein</fullName>
    </submittedName>
</protein>
<reference evidence="2" key="1">
    <citation type="journal article" date="2016" name="Nat. Biotechnol.">
        <title>Sequencing wild and cultivated cassava and related species reveals extensive interspecific hybridization and genetic diversity.</title>
        <authorList>
            <person name="Bredeson J.V."/>
            <person name="Lyons J.B."/>
            <person name="Prochnik S.E."/>
            <person name="Wu G.A."/>
            <person name="Ha C.M."/>
            <person name="Edsinger-Gonzales E."/>
            <person name="Grimwood J."/>
            <person name="Schmutz J."/>
            <person name="Rabbi I.Y."/>
            <person name="Egesi C."/>
            <person name="Nauluvula P."/>
            <person name="Lebot V."/>
            <person name="Ndunguru J."/>
            <person name="Mkamilo G."/>
            <person name="Bart R.S."/>
            <person name="Setter T.L."/>
            <person name="Gleadow R.M."/>
            <person name="Kulakow P."/>
            <person name="Ferguson M.E."/>
            <person name="Rounsley S."/>
            <person name="Rokhsar D.S."/>
        </authorList>
    </citation>
    <scope>NUCLEOTIDE SEQUENCE [LARGE SCALE GENOMIC DNA]</scope>
    <source>
        <strain evidence="2">cv. AM560-2</strain>
    </source>
</reference>
<dbReference type="EMBL" id="CM004390">
    <property type="protein sequence ID" value="KAG8655642.1"/>
    <property type="molecule type" value="Genomic_DNA"/>
</dbReference>
<sequence>MTRSEHRDTLPFDPEIERTLRRLRKQAAEASSEATEFYQQAAPMAKPNPQVAAPNGHAVQNQIIQENPAIRPQEQRERTMRELATPIGDHAPLCITYPPLTVPFELKTGLIHHLLKFRGLQNENPHKHLKEFNIVCSSMTPQGVSEDHVKLRAFPFFLDDFAKDWLFYLLPGSITSWGDMVQTFLDKYFPPSKSIGIIREITSIRQKPTEDLYDYWERFERLCTSCPQHDMSDRSLMQLFYGGLTPSERRFIDVACGGSIADKTPREMKELISTLAASSRQYGEEKQRGIHEVSTSSVESQISKLTSLVEKITLGQVQQMQATQPPRPCGICAYVGHPTDQCPTLQEDHQQANAIGGYNNQPRYDPYSKTYNPGWRDHPNFSYGRANNNQNYQNYQRDQAQPAPSSSNQHLQVPISTLKR</sequence>
<gene>
    <name evidence="1" type="ORF">MANES_04G051445v8</name>
</gene>
<name>A0ACB7HSP9_MANES</name>
<evidence type="ECO:0000313" key="2">
    <source>
        <dbReference type="Proteomes" id="UP000091857"/>
    </source>
</evidence>
<dbReference type="Proteomes" id="UP000091857">
    <property type="component" value="Chromosome 4"/>
</dbReference>
<evidence type="ECO:0000313" key="1">
    <source>
        <dbReference type="EMBL" id="KAG8655642.1"/>
    </source>
</evidence>